<gene>
    <name evidence="1" type="ORF">MNB_SV-6-272</name>
</gene>
<dbReference type="AlphaFoldDB" id="A0A1W1BT57"/>
<proteinExistence type="predicted"/>
<accession>A0A1W1BT57</accession>
<sequence length="286" mass="33288">MKIYYYAYSGHKYGLDRVKRGVALIKSFEREGIKVELLLNDFRAGLVAKDLGVKESTTIETFLDIDAVAQRGDMVFIDTPEDVTTKLQRYYEKFTPLFRIVDDCESRSLYGEKVIKPIDNDNISSIMVDTIYYKELQKEDRVLLFLGDADQSRDILSNIDFFEERDMELLLGSYFYIKYEEQISRYFSKVHEADEYSELIRSSSKIVTSSKQTAFEAIASKVDVVYMKQESDSQCLLEELEEQGVKIINYFDKKELLNTLEREIYAKKMVKSVDITVKNIIIAHDL</sequence>
<name>A0A1W1BT57_9ZZZZ</name>
<evidence type="ECO:0000313" key="1">
    <source>
        <dbReference type="EMBL" id="SFV56667.1"/>
    </source>
</evidence>
<organism evidence="1">
    <name type="scientific">hydrothermal vent metagenome</name>
    <dbReference type="NCBI Taxonomy" id="652676"/>
    <lineage>
        <taxon>unclassified sequences</taxon>
        <taxon>metagenomes</taxon>
        <taxon>ecological metagenomes</taxon>
    </lineage>
</organism>
<reference evidence="1" key="1">
    <citation type="submission" date="2016-10" db="EMBL/GenBank/DDBJ databases">
        <authorList>
            <person name="de Groot N.N."/>
        </authorList>
    </citation>
    <scope>NUCLEOTIDE SEQUENCE</scope>
</reference>
<dbReference type="EMBL" id="FPHC01000040">
    <property type="protein sequence ID" value="SFV56667.1"/>
    <property type="molecule type" value="Genomic_DNA"/>
</dbReference>
<protein>
    <submittedName>
        <fullName evidence="1">Uncharacterized protein</fullName>
    </submittedName>
</protein>